<accession>A0ACC3NZP9</accession>
<dbReference type="EMBL" id="JAUTXU010000001">
    <property type="protein sequence ID" value="KAK3726046.1"/>
    <property type="molecule type" value="Genomic_DNA"/>
</dbReference>
<evidence type="ECO:0000313" key="2">
    <source>
        <dbReference type="Proteomes" id="UP001281147"/>
    </source>
</evidence>
<evidence type="ECO:0000313" key="1">
    <source>
        <dbReference type="EMBL" id="KAK3726046.1"/>
    </source>
</evidence>
<dbReference type="Proteomes" id="UP001281147">
    <property type="component" value="Unassembled WGS sequence"/>
</dbReference>
<protein>
    <submittedName>
        <fullName evidence="1">Uncharacterized protein</fullName>
    </submittedName>
</protein>
<comment type="caution">
    <text evidence="1">The sequence shown here is derived from an EMBL/GenBank/DDBJ whole genome shotgun (WGS) entry which is preliminary data.</text>
</comment>
<name>A0ACC3NZP9_9PEZI</name>
<organism evidence="1 2">
    <name type="scientific">Vermiconidia calcicola</name>
    <dbReference type="NCBI Taxonomy" id="1690605"/>
    <lineage>
        <taxon>Eukaryota</taxon>
        <taxon>Fungi</taxon>
        <taxon>Dikarya</taxon>
        <taxon>Ascomycota</taxon>
        <taxon>Pezizomycotina</taxon>
        <taxon>Dothideomycetes</taxon>
        <taxon>Dothideomycetidae</taxon>
        <taxon>Mycosphaerellales</taxon>
        <taxon>Extremaceae</taxon>
        <taxon>Vermiconidia</taxon>
    </lineage>
</organism>
<gene>
    <name evidence="1" type="ORF">LTR37_000194</name>
</gene>
<sequence>MATSSTSSTDADIGPFVRMHALNISRLPAHPDLASQQQGGTKDMQSFASAALEEANTFMTTYVPNKFDVKSTDKKSPPSTADVKLLSRDIPASELPKEVQGAGEAESWFARSSLHENKAAEGTASWEEFDFGCRVDHPQHEMEYTPDVQDAHEVLNWNSQLESSERKVDGGWEDVHGSIMEMVHHIPAPLNNRVFPVLVITARRGESFVVVQLPVDAQGLPGMKYQDAPKLTGGQYVSIERGELVEDGKKTQWQMATCGDAKGVLPMWAQKMENDLAEKALRTPKKVKRKRDISVDSVEKLGSKLAAFAPLETPLKGDDPEWFPLDERKPATRTYGGRGRARKSRTEASSESVPAAGSGFRTPFIKRILRPDAVESPLNDAYSTTSRIGQSARKAKQQDSIQPRTHAERALKTLLDAFDSLLVSTRPPAPAPHRGASSLLGMCVRQVPAYIDLEQRWAEQEEGNYNFDATKVVYADLENLGSGGWSGLRDVVRAHAVKMIVDAMDERTWPLQSLDALVEICTRNGAVKENQQILRAWFMCCAGKMSDRLERFIECCVKLNYYGFLFRTLREQLGRSERLLDELLESTSIWRELLTALARRSSRAEAAAFLEDYVVAHVQGDCNPAAGLDTGIQKQDQLLQNVVVLITALSSTIDGDVSTNSVPHDLAQKLHRTTINASQMSAQRRVDAATVPNGNEQCVLKRIEPFLMSSLMLHASEDDRARQSDQLALDTLLKVFVSQERSSVQPPNRKAILLQRAEFVCDVARCLAHVDRGAAQDLIKDTSSGLLKIAKQQCSVPGASALLKELAVSIAMVWAEYRSDNESYVLAEDIEHAASSGSPKGSAIHTPETSRKLNRFRWEASIGEWIATTPAANSKRRRSGLSQDSGIGMSGPESPSSERCAHDDELARIVTPPDVSSNELLMRSIERPGLASPPATPTKEGRLSSTRPPKDPTTASRDSVGTGAEPTEYLSQICISEASVPLRERYLVANESDKPLPLESTVGIARADPDQTDELAISPLKTSTDLPSSSTPSNTNDQSVQAEDVTPVAYRDRRTDLHDHDDAGGRDELATSPCKAALRTPMQPIVAEKHCNEFSVEERDELAMTPAARKKLRTPCPSHTTKSRKTSKTFKDHKTPNNFEPRGTRSRTAKAQSETPRVLRSRAKVSNAVEDTGKDELGL</sequence>
<keyword evidence="2" id="KW-1185">Reference proteome</keyword>
<proteinExistence type="predicted"/>
<reference evidence="1" key="1">
    <citation type="submission" date="2023-07" db="EMBL/GenBank/DDBJ databases">
        <title>Black Yeasts Isolated from many extreme environments.</title>
        <authorList>
            <person name="Coleine C."/>
            <person name="Stajich J.E."/>
            <person name="Selbmann L."/>
        </authorList>
    </citation>
    <scope>NUCLEOTIDE SEQUENCE</scope>
    <source>
        <strain evidence="1">CCFEE 5714</strain>
    </source>
</reference>